<keyword evidence="3" id="KW-0805">Transcription regulation</keyword>
<dbReference type="GO" id="GO:0000981">
    <property type="term" value="F:DNA-binding transcription factor activity, RNA polymerase II-specific"/>
    <property type="evidence" value="ECO:0007669"/>
    <property type="project" value="TreeGrafter"/>
</dbReference>
<evidence type="ECO:0000256" key="8">
    <source>
        <dbReference type="ARBA" id="ARBA00034770"/>
    </source>
</evidence>
<dbReference type="SMART" id="SM00339">
    <property type="entry name" value="FH"/>
    <property type="match status" value="1"/>
</dbReference>
<evidence type="ECO:0000256" key="6">
    <source>
        <dbReference type="ARBA" id="ARBA00023163"/>
    </source>
</evidence>
<keyword evidence="5" id="KW-0010">Activator</keyword>
<dbReference type="AlphaFoldDB" id="A0A556TVR5"/>
<evidence type="ECO:0000256" key="1">
    <source>
        <dbReference type="ARBA" id="ARBA00004123"/>
    </source>
</evidence>
<dbReference type="InterPro" id="IPR036388">
    <property type="entry name" value="WH-like_DNA-bd_sf"/>
</dbReference>
<dbReference type="PROSITE" id="PS00658">
    <property type="entry name" value="FORK_HEAD_2"/>
    <property type="match status" value="1"/>
</dbReference>
<dbReference type="Proteomes" id="UP000319801">
    <property type="component" value="Unassembled WGS sequence"/>
</dbReference>
<keyword evidence="7 9" id="KW-0539">Nucleus</keyword>
<evidence type="ECO:0000256" key="4">
    <source>
        <dbReference type="ARBA" id="ARBA00023125"/>
    </source>
</evidence>
<dbReference type="EMBL" id="VCAZ01000022">
    <property type="protein sequence ID" value="TSK87494.1"/>
    <property type="molecule type" value="Genomic_DNA"/>
</dbReference>
<protein>
    <submittedName>
        <fullName evidence="11">Forkhead box protein J1-A</fullName>
    </submittedName>
</protein>
<dbReference type="GO" id="GO:0060271">
    <property type="term" value="P:cilium assembly"/>
    <property type="evidence" value="ECO:0007669"/>
    <property type="project" value="UniProtKB-ARBA"/>
</dbReference>
<reference evidence="11 12" key="1">
    <citation type="journal article" date="2019" name="Genome Biol. Evol.">
        <title>Whole-Genome Sequencing of the Giant Devil Catfish, Bagarius yarrelli.</title>
        <authorList>
            <person name="Jiang W."/>
            <person name="Lv Y."/>
            <person name="Cheng L."/>
            <person name="Yang K."/>
            <person name="Chao B."/>
            <person name="Wang X."/>
            <person name="Li Y."/>
            <person name="Pan X."/>
            <person name="You X."/>
            <person name="Zhang Y."/>
            <person name="Yang J."/>
            <person name="Li J."/>
            <person name="Zhang X."/>
            <person name="Liu S."/>
            <person name="Sun C."/>
            <person name="Yang J."/>
            <person name="Shi Q."/>
        </authorList>
    </citation>
    <scope>NUCLEOTIDE SEQUENCE [LARGE SCALE GENOMIC DNA]</scope>
    <source>
        <strain evidence="11">JWS20170419001</strain>
        <tissue evidence="11">Muscle</tissue>
    </source>
</reference>
<evidence type="ECO:0000256" key="9">
    <source>
        <dbReference type="PROSITE-ProRule" id="PRU00089"/>
    </source>
</evidence>
<feature type="domain" description="Fork-head" evidence="10">
    <location>
        <begin position="146"/>
        <end position="240"/>
    </location>
</feature>
<dbReference type="FunFam" id="1.10.10.10:FF:000030">
    <property type="entry name" value="Forkhead box protein K2"/>
    <property type="match status" value="1"/>
</dbReference>
<proteinExistence type="inferred from homology"/>
<name>A0A556TVR5_BAGYA</name>
<evidence type="ECO:0000256" key="5">
    <source>
        <dbReference type="ARBA" id="ARBA00023159"/>
    </source>
</evidence>
<feature type="DNA-binding region" description="Fork-head" evidence="9">
    <location>
        <begin position="146"/>
        <end position="240"/>
    </location>
</feature>
<evidence type="ECO:0000256" key="7">
    <source>
        <dbReference type="ARBA" id="ARBA00023242"/>
    </source>
</evidence>
<keyword evidence="6" id="KW-0804">Transcription</keyword>
<dbReference type="SUPFAM" id="SSF46785">
    <property type="entry name" value="Winged helix' DNA-binding domain"/>
    <property type="match status" value="1"/>
</dbReference>
<dbReference type="InterPro" id="IPR001766">
    <property type="entry name" value="Fork_head_dom"/>
</dbReference>
<dbReference type="CDD" id="cd20023">
    <property type="entry name" value="FH_FOXJ1"/>
    <property type="match status" value="1"/>
</dbReference>
<keyword evidence="12" id="KW-1185">Reference proteome</keyword>
<dbReference type="GO" id="GO:0001947">
    <property type="term" value="P:heart looping"/>
    <property type="evidence" value="ECO:0007669"/>
    <property type="project" value="UniProtKB-ARBA"/>
</dbReference>
<dbReference type="InterPro" id="IPR018122">
    <property type="entry name" value="TF_fork_head_CS_1"/>
</dbReference>
<evidence type="ECO:0000313" key="12">
    <source>
        <dbReference type="Proteomes" id="UP000319801"/>
    </source>
</evidence>
<dbReference type="InterPro" id="IPR047513">
    <property type="entry name" value="FOXJ1"/>
</dbReference>
<gene>
    <name evidence="11" type="ORF">Baya_4208</name>
</gene>
<comment type="caution">
    <text evidence="11">The sequence shown here is derived from an EMBL/GenBank/DDBJ whole genome shotgun (WGS) entry which is preliminary data.</text>
</comment>
<comment type="subcellular location">
    <subcellularLocation>
        <location evidence="1 9">Nucleus</location>
    </subcellularLocation>
</comment>
<keyword evidence="4 9" id="KW-0238">DNA-binding</keyword>
<dbReference type="PANTHER" id="PTHR46805:SF2">
    <property type="entry name" value="FORKHEAD BOX PROTEIN J1-A"/>
    <property type="match status" value="1"/>
</dbReference>
<evidence type="ECO:0000313" key="11">
    <source>
        <dbReference type="EMBL" id="TSK87494.1"/>
    </source>
</evidence>
<accession>A0A556TVR5</accession>
<dbReference type="PROSITE" id="PS50039">
    <property type="entry name" value="FORK_HEAD_3"/>
    <property type="match status" value="1"/>
</dbReference>
<dbReference type="GO" id="GO:0005634">
    <property type="term" value="C:nucleus"/>
    <property type="evidence" value="ECO:0007669"/>
    <property type="project" value="UniProtKB-SubCell"/>
</dbReference>
<dbReference type="GO" id="GO:0003146">
    <property type="term" value="P:heart jogging"/>
    <property type="evidence" value="ECO:0007669"/>
    <property type="project" value="UniProtKB-ARBA"/>
</dbReference>
<dbReference type="OrthoDB" id="691130at2759"/>
<dbReference type="Gene3D" id="1.10.10.10">
    <property type="entry name" value="Winged helix-like DNA-binding domain superfamily/Winged helix DNA-binding domain"/>
    <property type="match status" value="1"/>
</dbReference>
<dbReference type="PRINTS" id="PR00053">
    <property type="entry name" value="FORKHEAD"/>
</dbReference>
<dbReference type="InterPro" id="IPR047512">
    <property type="entry name" value="FH_FOXJ1"/>
</dbReference>
<dbReference type="Pfam" id="PF00250">
    <property type="entry name" value="Forkhead"/>
    <property type="match status" value="1"/>
</dbReference>
<evidence type="ECO:0000256" key="2">
    <source>
        <dbReference type="ARBA" id="ARBA00022794"/>
    </source>
</evidence>
<evidence type="ECO:0000259" key="10">
    <source>
        <dbReference type="PROSITE" id="PS50039"/>
    </source>
</evidence>
<sequence length="474" mass="53048">MLSLSCIDSCPKDSVGLEEEVASSAKVKDLIKKSSSNNNNNNNNKLDDQDDSLTSLQWLQDFSILSASGRQHVITNSQHQSSLFEQQLDGDAPASPLAGDLATIGMPLTPGRPISTAIPVLCTLPSLVAHGHCPDEVDYKTNPHVKPPYSYATLICMAMQASKKSKITLSCIYKWITDNFCYFRHADPTWQNSIRHNLSLNKCFIKVPRQKDEPGKGGFWKIDPEYAERLLAGAYKKRRMPPVQINPALKNQLRMISQSVKTVPTNTTGVVHVSPESQQLLQEFEEVTGFDQNWDHHLAENSLFDCWSTVKGLKKKQLFDHWSEGVRHKVPRYSSIPLLATEEPEVLGSFKGNFDWDALLNSALNEDLNLNDGGPLSPVSQDQDLLVHGHHVSALEASVSTAASTMLKETQNDSNEDFNEETFLATEFLQNSWTEEEERNYPDFLCTSTMNINQLFDLGDSLCDDIESRIESLF</sequence>
<dbReference type="InterPro" id="IPR036390">
    <property type="entry name" value="WH_DNA-bd_sf"/>
</dbReference>
<dbReference type="PROSITE" id="PS00657">
    <property type="entry name" value="FORK_HEAD_1"/>
    <property type="match status" value="1"/>
</dbReference>
<keyword evidence="2" id="KW-0970">Cilium biogenesis/degradation</keyword>
<dbReference type="InterPro" id="IPR030456">
    <property type="entry name" value="TF_fork_head_CS_2"/>
</dbReference>
<comment type="similarity">
    <text evidence="8">Belongs to the FOXJ1 family.</text>
</comment>
<organism evidence="11 12">
    <name type="scientific">Bagarius yarrelli</name>
    <name type="common">Goonch</name>
    <name type="synonym">Bagrus yarrelli</name>
    <dbReference type="NCBI Taxonomy" id="175774"/>
    <lineage>
        <taxon>Eukaryota</taxon>
        <taxon>Metazoa</taxon>
        <taxon>Chordata</taxon>
        <taxon>Craniata</taxon>
        <taxon>Vertebrata</taxon>
        <taxon>Euteleostomi</taxon>
        <taxon>Actinopterygii</taxon>
        <taxon>Neopterygii</taxon>
        <taxon>Teleostei</taxon>
        <taxon>Ostariophysi</taxon>
        <taxon>Siluriformes</taxon>
        <taxon>Sisoridae</taxon>
        <taxon>Sisorinae</taxon>
        <taxon>Bagarius</taxon>
    </lineage>
</organism>
<dbReference type="PANTHER" id="PTHR46805">
    <property type="entry name" value="FORKHEAD BOX PROTEIN J1"/>
    <property type="match status" value="1"/>
</dbReference>
<evidence type="ECO:0000256" key="3">
    <source>
        <dbReference type="ARBA" id="ARBA00023015"/>
    </source>
</evidence>
<dbReference type="GO" id="GO:0000978">
    <property type="term" value="F:RNA polymerase II cis-regulatory region sequence-specific DNA binding"/>
    <property type="evidence" value="ECO:0007669"/>
    <property type="project" value="TreeGrafter"/>
</dbReference>